<gene>
    <name evidence="1" type="ORF">PILCRDRAFT_792495</name>
</gene>
<dbReference type="GO" id="GO:0005737">
    <property type="term" value="C:cytoplasm"/>
    <property type="evidence" value="ECO:0007669"/>
    <property type="project" value="TreeGrafter"/>
</dbReference>
<reference evidence="1 2" key="1">
    <citation type="submission" date="2014-04" db="EMBL/GenBank/DDBJ databases">
        <authorList>
            <consortium name="DOE Joint Genome Institute"/>
            <person name="Kuo A."/>
            <person name="Tarkka M."/>
            <person name="Buscot F."/>
            <person name="Kohler A."/>
            <person name="Nagy L.G."/>
            <person name="Floudas D."/>
            <person name="Copeland A."/>
            <person name="Barry K.W."/>
            <person name="Cichocki N."/>
            <person name="Veneault-Fourrey C."/>
            <person name="LaButti K."/>
            <person name="Lindquist E.A."/>
            <person name="Lipzen A."/>
            <person name="Lundell T."/>
            <person name="Morin E."/>
            <person name="Murat C."/>
            <person name="Sun H."/>
            <person name="Tunlid A."/>
            <person name="Henrissat B."/>
            <person name="Grigoriev I.V."/>
            <person name="Hibbett D.S."/>
            <person name="Martin F."/>
            <person name="Nordberg H.P."/>
            <person name="Cantor M.N."/>
            <person name="Hua S.X."/>
        </authorList>
    </citation>
    <scope>NUCLEOTIDE SEQUENCE [LARGE SCALE GENOMIC DNA]</scope>
    <source>
        <strain evidence="1 2">F 1598</strain>
    </source>
</reference>
<evidence type="ECO:0008006" key="3">
    <source>
        <dbReference type="Google" id="ProtNLM"/>
    </source>
</evidence>
<dbReference type="AlphaFoldDB" id="A0A0C3FGN2"/>
<dbReference type="Proteomes" id="UP000054166">
    <property type="component" value="Unassembled WGS sequence"/>
</dbReference>
<dbReference type="STRING" id="765440.A0A0C3FGN2"/>
<dbReference type="InterPro" id="IPR055323">
    <property type="entry name" value="C57A10.07/YOR238W"/>
</dbReference>
<dbReference type="PANTHER" id="PTHR28110:SF1">
    <property type="entry name" value="TRANSMEMBRANE PROTEIN"/>
    <property type="match status" value="1"/>
</dbReference>
<sequence length="343" mass="39595">MLPAPVSFSKHRRIFRRNLPASPRRTFDILLTQARVTNLGLILLSCFAAFSFLYNLSHYLSHPREPLHSSPISIASTLSRPRAIQNLTHLIVVPGHSIWKGSNSHLMRNEDEWILEPYQKKGGRVSAFISHISRGAELALNDEHSLLVFSGGQTRSESTTTEAESYLRLALSSNFLQTLPIDPPSHQTHPTALPFQRATSENHALDSFQNLLFSIARFHEYTGRWPEHITVVGYEMKRRRFEELHREALRWPASRFTYVGIDGKWEGTVAQKGEFQNGYNPYTQDMYGCHSGLLFKRRSRNPFSRFHSYYTSSPELRPLFDWCPDVWTRLFKGPLPWDALRRS</sequence>
<reference evidence="2" key="2">
    <citation type="submission" date="2015-01" db="EMBL/GenBank/DDBJ databases">
        <title>Evolutionary Origins and Diversification of the Mycorrhizal Mutualists.</title>
        <authorList>
            <consortium name="DOE Joint Genome Institute"/>
            <consortium name="Mycorrhizal Genomics Consortium"/>
            <person name="Kohler A."/>
            <person name="Kuo A."/>
            <person name="Nagy L.G."/>
            <person name="Floudas D."/>
            <person name="Copeland A."/>
            <person name="Barry K.W."/>
            <person name="Cichocki N."/>
            <person name="Veneault-Fourrey C."/>
            <person name="LaButti K."/>
            <person name="Lindquist E.A."/>
            <person name="Lipzen A."/>
            <person name="Lundell T."/>
            <person name="Morin E."/>
            <person name="Murat C."/>
            <person name="Riley R."/>
            <person name="Ohm R."/>
            <person name="Sun H."/>
            <person name="Tunlid A."/>
            <person name="Henrissat B."/>
            <person name="Grigoriev I.V."/>
            <person name="Hibbett D.S."/>
            <person name="Martin F."/>
        </authorList>
    </citation>
    <scope>NUCLEOTIDE SEQUENCE [LARGE SCALE GENOMIC DNA]</scope>
    <source>
        <strain evidence="2">F 1598</strain>
    </source>
</reference>
<proteinExistence type="predicted"/>
<evidence type="ECO:0000313" key="2">
    <source>
        <dbReference type="Proteomes" id="UP000054166"/>
    </source>
</evidence>
<evidence type="ECO:0000313" key="1">
    <source>
        <dbReference type="EMBL" id="KIM78994.1"/>
    </source>
</evidence>
<dbReference type="OrthoDB" id="4347at2759"/>
<dbReference type="HOGENOM" id="CLU_048479_0_2_1"/>
<dbReference type="FunCoup" id="A0A0C3FGN2">
    <property type="interactions" value="8"/>
</dbReference>
<keyword evidence="2" id="KW-1185">Reference proteome</keyword>
<name>A0A0C3FGN2_PILCF</name>
<protein>
    <recommendedName>
        <fullName evidence="3">DUF218 domain-containing protein</fullName>
    </recommendedName>
</protein>
<organism evidence="1 2">
    <name type="scientific">Piloderma croceum (strain F 1598)</name>
    <dbReference type="NCBI Taxonomy" id="765440"/>
    <lineage>
        <taxon>Eukaryota</taxon>
        <taxon>Fungi</taxon>
        <taxon>Dikarya</taxon>
        <taxon>Basidiomycota</taxon>
        <taxon>Agaricomycotina</taxon>
        <taxon>Agaricomycetes</taxon>
        <taxon>Agaricomycetidae</taxon>
        <taxon>Atheliales</taxon>
        <taxon>Atheliaceae</taxon>
        <taxon>Piloderma</taxon>
    </lineage>
</organism>
<dbReference type="PANTHER" id="PTHR28110">
    <property type="entry name" value="TRANSMEMBRANE PROTEIN"/>
    <property type="match status" value="1"/>
</dbReference>
<dbReference type="InParanoid" id="A0A0C3FGN2"/>
<dbReference type="EMBL" id="KN833012">
    <property type="protein sequence ID" value="KIM78994.1"/>
    <property type="molecule type" value="Genomic_DNA"/>
</dbReference>
<accession>A0A0C3FGN2</accession>